<dbReference type="InterPro" id="IPR036844">
    <property type="entry name" value="Hint_dom_sf"/>
</dbReference>
<proteinExistence type="predicted"/>
<evidence type="ECO:0000313" key="2">
    <source>
        <dbReference type="EMBL" id="TGD42364.1"/>
    </source>
</evidence>
<feature type="domain" description="Hedgehog/Intein (Hint)" evidence="1">
    <location>
        <begin position="33"/>
        <end position="158"/>
    </location>
</feature>
<dbReference type="Pfam" id="PF13403">
    <property type="entry name" value="Hint_2"/>
    <property type="match status" value="1"/>
</dbReference>
<evidence type="ECO:0000313" key="3">
    <source>
        <dbReference type="Proteomes" id="UP000297741"/>
    </source>
</evidence>
<protein>
    <recommendedName>
        <fullName evidence="1">Hedgehog/Intein (Hint) domain-containing protein</fullName>
    </recommendedName>
</protein>
<dbReference type="SUPFAM" id="SSF51294">
    <property type="entry name" value="Hedgehog/intein (Hint) domain"/>
    <property type="match status" value="1"/>
</dbReference>
<accession>A0ABY2KJ00</accession>
<keyword evidence="3" id="KW-1185">Reference proteome</keyword>
<dbReference type="EMBL" id="RPEM01000009">
    <property type="protein sequence ID" value="TGD42364.1"/>
    <property type="molecule type" value="Genomic_DNA"/>
</dbReference>
<dbReference type="Proteomes" id="UP000297741">
    <property type="component" value="Unassembled WGS sequence"/>
</dbReference>
<name>A0ABY2KJ00_9RHOB</name>
<evidence type="ECO:0000259" key="1">
    <source>
        <dbReference type="Pfam" id="PF13403"/>
    </source>
</evidence>
<gene>
    <name evidence="2" type="ORF">EEB11_13815</name>
</gene>
<organism evidence="2 3">
    <name type="scientific">Pseudotabrizicola sediminis</name>
    <dbReference type="NCBI Taxonomy" id="2486418"/>
    <lineage>
        <taxon>Bacteria</taxon>
        <taxon>Pseudomonadati</taxon>
        <taxon>Pseudomonadota</taxon>
        <taxon>Alphaproteobacteria</taxon>
        <taxon>Rhodobacterales</taxon>
        <taxon>Paracoccaceae</taxon>
        <taxon>Pseudotabrizicola</taxon>
    </lineage>
</organism>
<reference evidence="2 3" key="1">
    <citation type="submission" date="2018-11" db="EMBL/GenBank/DDBJ databases">
        <title>Tabrizicola sp. isolated from sediment of alpine lake.</title>
        <authorList>
            <person name="Liu Z."/>
        </authorList>
    </citation>
    <scope>NUCLEOTIDE SEQUENCE [LARGE SCALE GENOMIC DNA]</scope>
    <source>
        <strain evidence="2 3">DRYC-M-16</strain>
    </source>
</reference>
<comment type="caution">
    <text evidence="2">The sequence shown here is derived from an EMBL/GenBank/DDBJ whole genome shotgun (WGS) entry which is preliminary data.</text>
</comment>
<sequence length="168" mass="17487">MLAMEITMAELSFGPSAGTVDAGTVMPDCGIGAGTQILTLSGAKPVEFIAPGDRVITRAGARTVTGVEIAVVKNAHVIRISAGVLGKDRPEADMVVPPTQPLLIRDWRARALTGVDQAVMLAGRLVDGDYIRAEIVAEARLVTLRFAEPQVIYAGGLELGCDPVIPGA</sequence>
<dbReference type="InterPro" id="IPR028992">
    <property type="entry name" value="Hedgehog/Intein_dom"/>
</dbReference>